<gene>
    <name evidence="15" type="ORF">GOBAR_AA02368</name>
</gene>
<feature type="chain" id="PRO_5015121066" description="Protein kinase domain-containing protein" evidence="13">
    <location>
        <begin position="26"/>
        <end position="991"/>
    </location>
</feature>
<dbReference type="Gene3D" id="3.80.10.10">
    <property type="entry name" value="Ribonuclease Inhibitor"/>
    <property type="match status" value="4"/>
</dbReference>
<evidence type="ECO:0000256" key="1">
    <source>
        <dbReference type="ARBA" id="ARBA00004167"/>
    </source>
</evidence>
<feature type="transmembrane region" description="Helical" evidence="12">
    <location>
        <begin position="504"/>
        <end position="531"/>
    </location>
</feature>
<keyword evidence="2" id="KW-0433">Leucine-rich repeat</keyword>
<feature type="compositionally biased region" description="Polar residues" evidence="11">
    <location>
        <begin position="952"/>
        <end position="963"/>
    </location>
</feature>
<evidence type="ECO:0000256" key="5">
    <source>
        <dbReference type="ARBA" id="ARBA00022737"/>
    </source>
</evidence>
<dbReference type="Pfam" id="PF23598">
    <property type="entry name" value="LRR_14"/>
    <property type="match status" value="1"/>
</dbReference>
<dbReference type="Proteomes" id="UP000239757">
    <property type="component" value="Unassembled WGS sequence"/>
</dbReference>
<feature type="region of interest" description="Disordered" evidence="11">
    <location>
        <begin position="924"/>
        <end position="991"/>
    </location>
</feature>
<evidence type="ECO:0000256" key="10">
    <source>
        <dbReference type="ARBA" id="ARBA00023180"/>
    </source>
</evidence>
<dbReference type="InterPro" id="IPR055414">
    <property type="entry name" value="LRR_R13L4/SHOC2-like"/>
</dbReference>
<protein>
    <recommendedName>
        <fullName evidence="14">Protein kinase domain-containing protein</fullName>
    </recommendedName>
</protein>
<evidence type="ECO:0000256" key="13">
    <source>
        <dbReference type="SAM" id="SignalP"/>
    </source>
</evidence>
<keyword evidence="7" id="KW-0067">ATP-binding</keyword>
<dbReference type="InterPro" id="IPR013210">
    <property type="entry name" value="LRR_N_plant-typ"/>
</dbReference>
<dbReference type="Pfam" id="PF07714">
    <property type="entry name" value="PK_Tyr_Ser-Thr"/>
    <property type="match status" value="1"/>
</dbReference>
<reference evidence="15 16" key="1">
    <citation type="submission" date="2015-01" db="EMBL/GenBank/DDBJ databases">
        <title>Genome of allotetraploid Gossypium barbadense reveals genomic plasticity and fiber elongation in cotton evolution.</title>
        <authorList>
            <person name="Chen X."/>
            <person name="Liu X."/>
            <person name="Zhao B."/>
            <person name="Zheng H."/>
            <person name="Hu Y."/>
            <person name="Lu G."/>
            <person name="Yang C."/>
            <person name="Chen J."/>
            <person name="Shan C."/>
            <person name="Zhang L."/>
            <person name="Zhou Y."/>
            <person name="Wang L."/>
            <person name="Guo W."/>
            <person name="Bai Y."/>
            <person name="Ruan J."/>
            <person name="Shangguan X."/>
            <person name="Mao Y."/>
            <person name="Jiang J."/>
            <person name="Zhu Y."/>
            <person name="Lei J."/>
            <person name="Kang H."/>
            <person name="Chen S."/>
            <person name="He X."/>
            <person name="Wang R."/>
            <person name="Wang Y."/>
            <person name="Chen J."/>
            <person name="Wang L."/>
            <person name="Yu S."/>
            <person name="Wang B."/>
            <person name="Wei J."/>
            <person name="Song S."/>
            <person name="Lu X."/>
            <person name="Gao Z."/>
            <person name="Gu W."/>
            <person name="Deng X."/>
            <person name="Ma D."/>
            <person name="Wang S."/>
            <person name="Liang W."/>
            <person name="Fang L."/>
            <person name="Cai C."/>
            <person name="Zhu X."/>
            <person name="Zhou B."/>
            <person name="Zhang Y."/>
            <person name="Chen Z."/>
            <person name="Xu S."/>
            <person name="Zhu R."/>
            <person name="Wang S."/>
            <person name="Zhang T."/>
            <person name="Zhao G."/>
        </authorList>
    </citation>
    <scope>NUCLEOTIDE SEQUENCE [LARGE SCALE GENOMIC DNA]</scope>
    <source>
        <strain evidence="16">cv. Xinhai21</strain>
        <tissue evidence="15">Leaf</tissue>
    </source>
</reference>
<evidence type="ECO:0000313" key="16">
    <source>
        <dbReference type="Proteomes" id="UP000239757"/>
    </source>
</evidence>
<keyword evidence="3 12" id="KW-0812">Transmembrane</keyword>
<evidence type="ECO:0000256" key="8">
    <source>
        <dbReference type="ARBA" id="ARBA00022989"/>
    </source>
</evidence>
<accession>A0A2P5YRE9</accession>
<evidence type="ECO:0000256" key="3">
    <source>
        <dbReference type="ARBA" id="ARBA00022692"/>
    </source>
</evidence>
<sequence length="991" mass="108517">MVDQRSIRVALLYLLLLLLFESTFEQQVQQQRLSSGVEFTALFELRSSLGLRSRDWPRKVDPCSSWNGIRCENGSVIGINISGFRRTRVGKQNPQFAVNSLVNFTHLVSFNASRFMLPGSIPDWFGQRLSSLQVLDLRSCNVTGVLPSSMGNLTNLTSLYLSDNRLTGQIPSTLGQLLSLLVLDLSKNSLTGSIPSSFGSLRNLTSLDISSNTLRGSIPPGLGALSKLQTLNLSVNGLTSSIPSQLGDLDSLVDLDLSSNGLSGSVPQDLRRLRNLQRMVLGNNGLSGSLPVNLFPTPSQLHVVVLRNNRFIGNLPQVLWSIPGLNLLDISDNNFTGELPTALDNNAIAAVLDMSRNKFYGGLTTVLRRFIGNLPQVLWSIPGLNLLDISDNNFTGELPTALDNNAIAAVLDMSRNKFYGGLTTVLRRFSSINLSGNYFEGRVPDYMLDNASLTSNCLQNVSNQRTLIECVSFYTEKGLSFDNFGRPNATVPAAAESGNNNRRVIILAAVLGGAGLIVLLLLLLLLVLLCVRRRNTANHRGIGVEPVPTGGTPPSPGLAINFSSLGDLFTYQQLLQATGDFSDANLIKHGHSGDLFRGVLEDGLPVVIKRIDLQSIKKEAYLLELDFFSKVSHTRVVTLLGHCLEKEDEKLLVYKYMPNGDLSSSLYRKNNLEDDSLQSLDWITRLKIAIGVAEGLSFLHHECTPPLVHRDIQASSILLDDKFEVRLGSLSEVCAQESDGHQNRISRLLRLPHISLSKLQLTITVFLVSQVIRTRFFCLHFRSDIFVAPLVLLGLVTGKLDMSASSDTQMKEWLEQTLPCISIYDKELVTKILDPSLLVDEDLLEEVWAMAIVARSCLNPKASRRPPMRYILKALENPLRVVREDNSSSARLRATSSRGSWNAALFGSWRQSSSDVTIIPAASTTKAEGGSSFKQPVIPEGSAIRAEGGSSFKHSGTTGSRGSAQKDGGDNSSSWRRYSKEIPGTIIEKTG</sequence>
<evidence type="ECO:0000256" key="9">
    <source>
        <dbReference type="ARBA" id="ARBA00023136"/>
    </source>
</evidence>
<dbReference type="Pfam" id="PF00560">
    <property type="entry name" value="LRR_1"/>
    <property type="match status" value="1"/>
</dbReference>
<evidence type="ECO:0000256" key="11">
    <source>
        <dbReference type="SAM" id="MobiDB-lite"/>
    </source>
</evidence>
<dbReference type="SUPFAM" id="SSF52058">
    <property type="entry name" value="L domain-like"/>
    <property type="match status" value="2"/>
</dbReference>
<keyword evidence="5" id="KW-0677">Repeat</keyword>
<dbReference type="GO" id="GO:0005524">
    <property type="term" value="F:ATP binding"/>
    <property type="evidence" value="ECO:0007669"/>
    <property type="project" value="UniProtKB-KW"/>
</dbReference>
<dbReference type="InterPro" id="IPR050647">
    <property type="entry name" value="Plant_LRR-RLKs"/>
</dbReference>
<organism evidence="15 16">
    <name type="scientific">Gossypium barbadense</name>
    <name type="common">Sea Island cotton</name>
    <name type="synonym">Hibiscus barbadensis</name>
    <dbReference type="NCBI Taxonomy" id="3634"/>
    <lineage>
        <taxon>Eukaryota</taxon>
        <taxon>Viridiplantae</taxon>
        <taxon>Streptophyta</taxon>
        <taxon>Embryophyta</taxon>
        <taxon>Tracheophyta</taxon>
        <taxon>Spermatophyta</taxon>
        <taxon>Magnoliopsida</taxon>
        <taxon>eudicotyledons</taxon>
        <taxon>Gunneridae</taxon>
        <taxon>Pentapetalae</taxon>
        <taxon>rosids</taxon>
        <taxon>malvids</taxon>
        <taxon>Malvales</taxon>
        <taxon>Malvaceae</taxon>
        <taxon>Malvoideae</taxon>
        <taxon>Gossypium</taxon>
    </lineage>
</organism>
<feature type="signal peptide" evidence="13">
    <location>
        <begin position="1"/>
        <end position="25"/>
    </location>
</feature>
<proteinExistence type="predicted"/>
<keyword evidence="10" id="KW-0325">Glycoprotein</keyword>
<dbReference type="Gene3D" id="1.10.510.10">
    <property type="entry name" value="Transferase(Phosphotransferase) domain 1"/>
    <property type="match status" value="1"/>
</dbReference>
<dbReference type="GO" id="GO:0016020">
    <property type="term" value="C:membrane"/>
    <property type="evidence" value="ECO:0007669"/>
    <property type="project" value="UniProtKB-SubCell"/>
</dbReference>
<keyword evidence="6" id="KW-0547">Nucleotide-binding</keyword>
<dbReference type="EMBL" id="KZ662860">
    <property type="protein sequence ID" value="PPS18187.1"/>
    <property type="molecule type" value="Genomic_DNA"/>
</dbReference>
<dbReference type="OrthoDB" id="676979at2759"/>
<evidence type="ECO:0000256" key="12">
    <source>
        <dbReference type="SAM" id="Phobius"/>
    </source>
</evidence>
<dbReference type="InterPro" id="IPR000719">
    <property type="entry name" value="Prot_kinase_dom"/>
</dbReference>
<keyword evidence="4 13" id="KW-0732">Signal</keyword>
<name>A0A2P5YRE9_GOSBA</name>
<dbReference type="AlphaFoldDB" id="A0A2P5YRE9"/>
<dbReference type="FunFam" id="3.80.10.10:FF:000383">
    <property type="entry name" value="Leucine-rich repeat receptor protein kinase EMS1"/>
    <property type="match status" value="1"/>
</dbReference>
<keyword evidence="8 12" id="KW-1133">Transmembrane helix</keyword>
<dbReference type="GO" id="GO:0033612">
    <property type="term" value="F:receptor serine/threonine kinase binding"/>
    <property type="evidence" value="ECO:0007669"/>
    <property type="project" value="TreeGrafter"/>
</dbReference>
<comment type="subcellular location">
    <subcellularLocation>
        <location evidence="1">Membrane</location>
        <topology evidence="1">Single-pass membrane protein</topology>
    </subcellularLocation>
</comment>
<dbReference type="PROSITE" id="PS50011">
    <property type="entry name" value="PROTEIN_KINASE_DOM"/>
    <property type="match status" value="1"/>
</dbReference>
<keyword evidence="9 12" id="KW-0472">Membrane</keyword>
<evidence type="ECO:0000256" key="6">
    <source>
        <dbReference type="ARBA" id="ARBA00022741"/>
    </source>
</evidence>
<evidence type="ECO:0000256" key="7">
    <source>
        <dbReference type="ARBA" id="ARBA00022840"/>
    </source>
</evidence>
<dbReference type="InterPro" id="IPR001611">
    <property type="entry name" value="Leu-rich_rpt"/>
</dbReference>
<evidence type="ECO:0000313" key="15">
    <source>
        <dbReference type="EMBL" id="PPS18187.1"/>
    </source>
</evidence>
<dbReference type="InterPro" id="IPR032675">
    <property type="entry name" value="LRR_dom_sf"/>
</dbReference>
<dbReference type="PANTHER" id="PTHR48056:SF81">
    <property type="entry name" value="RECEPTOR PROTEIN-TYROSINE KINASE CEPR1"/>
    <property type="match status" value="1"/>
</dbReference>
<dbReference type="Gene3D" id="3.30.200.20">
    <property type="entry name" value="Phosphorylase Kinase, domain 1"/>
    <property type="match status" value="1"/>
</dbReference>
<dbReference type="InterPro" id="IPR003591">
    <property type="entry name" value="Leu-rich_rpt_typical-subtyp"/>
</dbReference>
<dbReference type="SUPFAM" id="SSF56112">
    <property type="entry name" value="Protein kinase-like (PK-like)"/>
    <property type="match status" value="1"/>
</dbReference>
<dbReference type="PANTHER" id="PTHR48056">
    <property type="entry name" value="LRR RECEPTOR-LIKE SERINE/THREONINE-PROTEIN KINASE-RELATED"/>
    <property type="match status" value="1"/>
</dbReference>
<dbReference type="GO" id="GO:0004674">
    <property type="term" value="F:protein serine/threonine kinase activity"/>
    <property type="evidence" value="ECO:0007669"/>
    <property type="project" value="UniProtKB-EC"/>
</dbReference>
<evidence type="ECO:0000256" key="2">
    <source>
        <dbReference type="ARBA" id="ARBA00022614"/>
    </source>
</evidence>
<dbReference type="SMART" id="SM00369">
    <property type="entry name" value="LRR_TYP"/>
    <property type="match status" value="6"/>
</dbReference>
<feature type="domain" description="Protein kinase" evidence="14">
    <location>
        <begin position="581"/>
        <end position="880"/>
    </location>
</feature>
<evidence type="ECO:0000256" key="4">
    <source>
        <dbReference type="ARBA" id="ARBA00022729"/>
    </source>
</evidence>
<evidence type="ECO:0000259" key="14">
    <source>
        <dbReference type="PROSITE" id="PS50011"/>
    </source>
</evidence>
<dbReference type="Pfam" id="PF08263">
    <property type="entry name" value="LRRNT_2"/>
    <property type="match status" value="1"/>
</dbReference>
<dbReference type="InterPro" id="IPR001245">
    <property type="entry name" value="Ser-Thr/Tyr_kinase_cat_dom"/>
</dbReference>
<dbReference type="InterPro" id="IPR011009">
    <property type="entry name" value="Kinase-like_dom_sf"/>
</dbReference>
<dbReference type="FunFam" id="3.30.200.20:FF:000433">
    <property type="entry name" value="Predicted protein"/>
    <property type="match status" value="1"/>
</dbReference>
<dbReference type="FunFam" id="3.80.10.10:FF:000561">
    <property type="entry name" value="Probable LRR receptor-like serine/threonine-protein kinase At2g16250"/>
    <property type="match status" value="1"/>
</dbReference>
<dbReference type="FunFam" id="1.10.510.10:FF:000448">
    <property type="entry name" value="Putative LRR receptor-like serine/threonine-protein kinase"/>
    <property type="match status" value="1"/>
</dbReference>